<feature type="region of interest" description="Disordered" evidence="1">
    <location>
        <begin position="1"/>
        <end position="24"/>
    </location>
</feature>
<organism evidence="2 3">
    <name type="scientific">Pyramidobacter piscolens W5455</name>
    <dbReference type="NCBI Taxonomy" id="352165"/>
    <lineage>
        <taxon>Bacteria</taxon>
        <taxon>Thermotogati</taxon>
        <taxon>Synergistota</taxon>
        <taxon>Synergistia</taxon>
        <taxon>Synergistales</taxon>
        <taxon>Dethiosulfovibrionaceae</taxon>
        <taxon>Pyramidobacter</taxon>
    </lineage>
</organism>
<gene>
    <name evidence="2" type="ORF">HMPREF7215_1292</name>
</gene>
<reference evidence="2 3" key="1">
    <citation type="submission" date="2009-12" db="EMBL/GenBank/DDBJ databases">
        <authorList>
            <person name="Shrivastava S."/>
            <person name="Madupu R."/>
            <person name="Durkin A.S."/>
            <person name="Torralba M."/>
            <person name="Methe B."/>
            <person name="Sutton G.G."/>
            <person name="Strausberg R.L."/>
            <person name="Nelson K.E."/>
        </authorList>
    </citation>
    <scope>NUCLEOTIDE SEQUENCE [LARGE SCALE GENOMIC DNA]</scope>
    <source>
        <strain evidence="2 3">W5455</strain>
    </source>
</reference>
<evidence type="ECO:0000256" key="1">
    <source>
        <dbReference type="SAM" id="MobiDB-lite"/>
    </source>
</evidence>
<comment type="caution">
    <text evidence="2">The sequence shown here is derived from an EMBL/GenBank/DDBJ whole genome shotgun (WGS) entry which is preliminary data.</text>
</comment>
<keyword evidence="3" id="KW-1185">Reference proteome</keyword>
<name>A0ABM9ZTH8_9BACT</name>
<dbReference type="Proteomes" id="UP000006462">
    <property type="component" value="Unassembled WGS sequence"/>
</dbReference>
<accession>A0ABM9ZTH8</accession>
<evidence type="ECO:0000313" key="2">
    <source>
        <dbReference type="EMBL" id="EFB90207.1"/>
    </source>
</evidence>
<dbReference type="EMBL" id="ADFP01000092">
    <property type="protein sequence ID" value="EFB90207.1"/>
    <property type="molecule type" value="Genomic_DNA"/>
</dbReference>
<evidence type="ECO:0000313" key="3">
    <source>
        <dbReference type="Proteomes" id="UP000006462"/>
    </source>
</evidence>
<sequence length="64" mass="7772">MRKKQGQTKAAAKTQRREEKRKTNGRPAAFRFQLFLRVFVSSRRLFVLWTRLYDLVFMIKQPIK</sequence>
<protein>
    <submittedName>
        <fullName evidence="2">Uncharacterized protein</fullName>
    </submittedName>
</protein>
<proteinExistence type="predicted"/>